<evidence type="ECO:0000313" key="2">
    <source>
        <dbReference type="EMBL" id="ALI54099.1"/>
    </source>
</evidence>
<gene>
    <name evidence="2" type="ORF">IMCC12053_149</name>
</gene>
<dbReference type="PATRIC" id="fig|1397108.4.peg.157"/>
<feature type="region of interest" description="Disordered" evidence="1">
    <location>
        <begin position="1"/>
        <end position="20"/>
    </location>
</feature>
<reference evidence="3" key="1">
    <citation type="submission" date="2015-05" db="EMBL/GenBank/DDBJ databases">
        <authorList>
            <person name="Oh H.-M."/>
            <person name="Yang J.-A."/>
            <person name="Cho J.-C."/>
            <person name="Kang I."/>
        </authorList>
    </citation>
    <scope>NUCLEOTIDE SEQUENCE [LARGE SCALE GENOMIC DNA]</scope>
    <source>
        <strain evidence="3">IMCC 12053</strain>
    </source>
</reference>
<evidence type="ECO:0000313" key="3">
    <source>
        <dbReference type="Proteomes" id="UP000064920"/>
    </source>
</evidence>
<keyword evidence="3" id="KW-1185">Reference proteome</keyword>
<organism evidence="2 3">
    <name type="scientific">Celeribacter marinus</name>
    <dbReference type="NCBI Taxonomy" id="1397108"/>
    <lineage>
        <taxon>Bacteria</taxon>
        <taxon>Pseudomonadati</taxon>
        <taxon>Pseudomonadota</taxon>
        <taxon>Alphaproteobacteria</taxon>
        <taxon>Rhodobacterales</taxon>
        <taxon>Roseobacteraceae</taxon>
        <taxon>Celeribacter</taxon>
    </lineage>
</organism>
<protein>
    <submittedName>
        <fullName evidence="2">Uncharacterized protein</fullName>
    </submittedName>
</protein>
<dbReference type="STRING" id="1397108.IMCC12053_149"/>
<dbReference type="Proteomes" id="UP000064920">
    <property type="component" value="Chromosome"/>
</dbReference>
<proteinExistence type="predicted"/>
<dbReference type="EMBL" id="CP012023">
    <property type="protein sequence ID" value="ALI54099.1"/>
    <property type="molecule type" value="Genomic_DNA"/>
</dbReference>
<dbReference type="AlphaFoldDB" id="A0A0N9ZBP5"/>
<sequence>MTAPSRQKADRYGAQPHPENHKKALFSSYLSKPIALLVLRYEPLSHQVCKAYAN</sequence>
<accession>A0A0N9ZBP5</accession>
<evidence type="ECO:0000256" key="1">
    <source>
        <dbReference type="SAM" id="MobiDB-lite"/>
    </source>
</evidence>
<name>A0A0N9ZBP5_9RHOB</name>
<dbReference type="KEGG" id="cmar:IMCC12053_149"/>